<dbReference type="PROSITE" id="PS00600">
    <property type="entry name" value="AA_TRANSFER_CLASS_3"/>
    <property type="match status" value="1"/>
</dbReference>
<dbReference type="eggNOG" id="COG0001">
    <property type="taxonomic scope" value="Bacteria"/>
</dbReference>
<evidence type="ECO:0000256" key="3">
    <source>
        <dbReference type="RuleBase" id="RU003560"/>
    </source>
</evidence>
<dbReference type="InterPro" id="IPR049704">
    <property type="entry name" value="Aminotrans_3_PPA_site"/>
</dbReference>
<dbReference type="AlphaFoldDB" id="W0RK70"/>
<dbReference type="RefSeq" id="WP_025412628.1">
    <property type="nucleotide sequence ID" value="NZ_CP007128.1"/>
</dbReference>
<dbReference type="InParanoid" id="W0RK70"/>
<proteinExistence type="inferred from homology"/>
<dbReference type="STRING" id="861299.J421_3634"/>
<dbReference type="Gene3D" id="3.40.640.10">
    <property type="entry name" value="Type I PLP-dependent aspartate aminotransferase-like (Major domain)"/>
    <property type="match status" value="1"/>
</dbReference>
<dbReference type="EMBL" id="CP007128">
    <property type="protein sequence ID" value="AHG91171.1"/>
    <property type="molecule type" value="Genomic_DNA"/>
</dbReference>
<keyword evidence="4" id="KW-0808">Transferase</keyword>
<dbReference type="InterPro" id="IPR015424">
    <property type="entry name" value="PyrdxlP-dep_Trfase"/>
</dbReference>
<name>W0RK70_9BACT</name>
<dbReference type="GO" id="GO:0008483">
    <property type="term" value="F:transaminase activity"/>
    <property type="evidence" value="ECO:0007669"/>
    <property type="project" value="UniProtKB-KW"/>
</dbReference>
<sequence>MSDREWRERAERVVAAGASTGSKRPATMFGGEHHDAPSHFVRALGCRVVTVDGATLIDCTMALGAVALGYADDEVVRRVWRVAANGSVAGLNHILEVEIAERLCAVVPCGERALFTKSGAEGVAAAVRLARTYTGRDVVVGSGYFGWLDWCSDSAGVPDGVKRDFVAVPWGDSGALGAAVAAAGDRLAAIVVEPVVEREPPDGWLAHARALADRARAVLVFDEIKTGFRLHPGGYQAIAGVTPDVAVFGKALANGFPLAAVVGHADVMEAARHTWISGTLAGEAVALAAAQAVLDRHEREDVCPRLRGVGARMRGAVVDALDHAGIAGVGVEGLDPMWFIRWSDAARETRFLAGAREAGVLFKRGAYDYAALAHDDEEAISAIGQAAAAGFDAVRRLDTEGQ</sequence>
<organism evidence="4 5">
    <name type="scientific">Gemmatirosa kalamazoonensis</name>
    <dbReference type="NCBI Taxonomy" id="861299"/>
    <lineage>
        <taxon>Bacteria</taxon>
        <taxon>Pseudomonadati</taxon>
        <taxon>Gemmatimonadota</taxon>
        <taxon>Gemmatimonadia</taxon>
        <taxon>Gemmatimonadales</taxon>
        <taxon>Gemmatimonadaceae</taxon>
        <taxon>Gemmatirosa</taxon>
    </lineage>
</organism>
<dbReference type="PANTHER" id="PTHR43713:SF3">
    <property type="entry name" value="GLUTAMATE-1-SEMIALDEHYDE 2,1-AMINOMUTASE 1, CHLOROPLASTIC-RELATED"/>
    <property type="match status" value="1"/>
</dbReference>
<keyword evidence="4" id="KW-0032">Aminotransferase</keyword>
<reference evidence="4 5" key="1">
    <citation type="journal article" date="2014" name="Genome Announc.">
        <title>Genome Sequence and Methylome of Soil Bacterium Gemmatirosa kalamazoonensis KBS708T, a Member of the Rarely Cultivated Gemmatimonadetes Phylum.</title>
        <authorList>
            <person name="Debruyn J.M."/>
            <person name="Radosevich M."/>
            <person name="Wommack K.E."/>
            <person name="Polson S.W."/>
            <person name="Hauser L.J."/>
            <person name="Fawaz M.N."/>
            <person name="Korlach J."/>
            <person name="Tsai Y.C."/>
        </authorList>
    </citation>
    <scope>NUCLEOTIDE SEQUENCE [LARGE SCALE GENOMIC DNA]</scope>
    <source>
        <strain evidence="4 5">KBS708</strain>
    </source>
</reference>
<dbReference type="KEGG" id="gba:J421_3634"/>
<dbReference type="InterPro" id="IPR005814">
    <property type="entry name" value="Aminotrans_3"/>
</dbReference>
<keyword evidence="2 3" id="KW-0663">Pyridoxal phosphate</keyword>
<dbReference type="PANTHER" id="PTHR43713">
    <property type="entry name" value="GLUTAMATE-1-SEMIALDEHYDE 2,1-AMINOMUTASE"/>
    <property type="match status" value="1"/>
</dbReference>
<evidence type="ECO:0000256" key="2">
    <source>
        <dbReference type="ARBA" id="ARBA00022898"/>
    </source>
</evidence>
<dbReference type="InterPro" id="IPR015422">
    <property type="entry name" value="PyrdxlP-dep_Trfase_small"/>
</dbReference>
<evidence type="ECO:0000256" key="1">
    <source>
        <dbReference type="ARBA" id="ARBA00001933"/>
    </source>
</evidence>
<dbReference type="Pfam" id="PF00202">
    <property type="entry name" value="Aminotran_3"/>
    <property type="match status" value="2"/>
</dbReference>
<protein>
    <submittedName>
        <fullName evidence="4">Aminotransferase class-III</fullName>
    </submittedName>
</protein>
<dbReference type="SUPFAM" id="SSF53383">
    <property type="entry name" value="PLP-dependent transferases"/>
    <property type="match status" value="1"/>
</dbReference>
<gene>
    <name evidence="4" type="ORF">J421_3634</name>
</gene>
<dbReference type="GO" id="GO:0030170">
    <property type="term" value="F:pyridoxal phosphate binding"/>
    <property type="evidence" value="ECO:0007669"/>
    <property type="project" value="InterPro"/>
</dbReference>
<dbReference type="OrthoDB" id="9801052at2"/>
<evidence type="ECO:0000313" key="4">
    <source>
        <dbReference type="EMBL" id="AHG91171.1"/>
    </source>
</evidence>
<comment type="similarity">
    <text evidence="3">Belongs to the class-III pyridoxal-phosphate-dependent aminotransferase family.</text>
</comment>
<dbReference type="InterPro" id="IPR015421">
    <property type="entry name" value="PyrdxlP-dep_Trfase_major"/>
</dbReference>
<keyword evidence="5" id="KW-1185">Reference proteome</keyword>
<accession>W0RK70</accession>
<dbReference type="HOGENOM" id="CLU_016922_1_4_0"/>
<dbReference type="Proteomes" id="UP000019151">
    <property type="component" value="Chromosome"/>
</dbReference>
<evidence type="ECO:0000313" key="5">
    <source>
        <dbReference type="Proteomes" id="UP000019151"/>
    </source>
</evidence>
<comment type="cofactor">
    <cofactor evidence="1">
        <name>pyridoxal 5'-phosphate</name>
        <dbReference type="ChEBI" id="CHEBI:597326"/>
    </cofactor>
</comment>
<dbReference type="Gene3D" id="3.90.1150.10">
    <property type="entry name" value="Aspartate Aminotransferase, domain 1"/>
    <property type="match status" value="1"/>
</dbReference>